<dbReference type="RefSeq" id="WP_133317836.1">
    <property type="nucleotide sequence ID" value="NZ_SMTL01000006.1"/>
</dbReference>
<organism evidence="2 3">
    <name type="scientific">Rhizobium deserti</name>
    <dbReference type="NCBI Taxonomy" id="2547961"/>
    <lineage>
        <taxon>Bacteria</taxon>
        <taxon>Pseudomonadati</taxon>
        <taxon>Pseudomonadota</taxon>
        <taxon>Alphaproteobacteria</taxon>
        <taxon>Hyphomicrobiales</taxon>
        <taxon>Rhizobiaceae</taxon>
        <taxon>Rhizobium/Agrobacterium group</taxon>
        <taxon>Rhizobium</taxon>
    </lineage>
</organism>
<keyword evidence="3" id="KW-1185">Reference proteome</keyword>
<protein>
    <submittedName>
        <fullName evidence="2">NAD-dependent epimerase/dehydratase family protein</fullName>
    </submittedName>
</protein>
<dbReference type="InterPro" id="IPR051604">
    <property type="entry name" value="Ergot_Alk_Oxidoreductase"/>
</dbReference>
<dbReference type="InterPro" id="IPR016040">
    <property type="entry name" value="NAD(P)-bd_dom"/>
</dbReference>
<dbReference type="Gene3D" id="3.90.25.10">
    <property type="entry name" value="UDP-galactose 4-epimerase, domain 1"/>
    <property type="match status" value="1"/>
</dbReference>
<dbReference type="Gene3D" id="3.40.50.720">
    <property type="entry name" value="NAD(P)-binding Rossmann-like Domain"/>
    <property type="match status" value="1"/>
</dbReference>
<comment type="caution">
    <text evidence="2">The sequence shown here is derived from an EMBL/GenBank/DDBJ whole genome shotgun (WGS) entry which is preliminary data.</text>
</comment>
<reference evidence="2 3" key="1">
    <citation type="submission" date="2019-03" db="EMBL/GenBank/DDBJ databases">
        <title>Rhizobium sp. nov., an bacterium isolated from biocrust in Mu Us Desert.</title>
        <authorList>
            <person name="Lixiong L."/>
        </authorList>
    </citation>
    <scope>NUCLEOTIDE SEQUENCE [LARGE SCALE GENOMIC DNA]</scope>
    <source>
        <strain evidence="2 3">SPY-1</strain>
    </source>
</reference>
<feature type="domain" description="NAD(P)-binding" evidence="1">
    <location>
        <begin position="16"/>
        <end position="182"/>
    </location>
</feature>
<dbReference type="Proteomes" id="UP000295238">
    <property type="component" value="Unassembled WGS sequence"/>
</dbReference>
<dbReference type="SUPFAM" id="SSF51735">
    <property type="entry name" value="NAD(P)-binding Rossmann-fold domains"/>
    <property type="match status" value="1"/>
</dbReference>
<dbReference type="Pfam" id="PF13460">
    <property type="entry name" value="NAD_binding_10"/>
    <property type="match status" value="1"/>
</dbReference>
<proteinExistence type="predicted"/>
<dbReference type="OrthoDB" id="7771794at2"/>
<accession>A0A4V3ANL3</accession>
<dbReference type="AlphaFoldDB" id="A0A4V3ANL3"/>
<dbReference type="EMBL" id="SMTL01000006">
    <property type="protein sequence ID" value="TDK31835.1"/>
    <property type="molecule type" value="Genomic_DNA"/>
</dbReference>
<dbReference type="PANTHER" id="PTHR43162:SF1">
    <property type="entry name" value="PRESTALK A DIFFERENTIATION PROTEIN A"/>
    <property type="match status" value="1"/>
</dbReference>
<dbReference type="PANTHER" id="PTHR43162">
    <property type="match status" value="1"/>
</dbReference>
<evidence type="ECO:0000259" key="1">
    <source>
        <dbReference type="Pfam" id="PF13460"/>
    </source>
</evidence>
<name>A0A4V3ANL3_9HYPH</name>
<dbReference type="InterPro" id="IPR036291">
    <property type="entry name" value="NAD(P)-bd_dom_sf"/>
</dbReference>
<evidence type="ECO:0000313" key="3">
    <source>
        <dbReference type="Proteomes" id="UP000295238"/>
    </source>
</evidence>
<evidence type="ECO:0000313" key="2">
    <source>
        <dbReference type="EMBL" id="TDK31835.1"/>
    </source>
</evidence>
<sequence length="296" mass="32016">MSNALSHGALRISVAGATGRIGSALLSRLVSDDVEIVALSRDPSTDRLPRGIAPTVIDFEKPSTLSKAVEGADKLFVVHGTYGRQVENEIALIDAAVDAGVAHIVKVSVMGPPVRLHPFDWHAEIEAHLATRDVGYTLLRPSTFVDILKSRAAFVVQGVWGGAAGEGRVNLIDTRDVADVARVVLLDRENPQAQRAYHLTGPAAVSMPDVAAELSRLLGEQISYDHRTPGEHREVLLNSGLSEMIADLQLGLDRLFELSVQSETTSTVFELTGQQPRSAYAWLEENLSAFKSKRVK</sequence>
<gene>
    <name evidence="2" type="ORF">E2F50_19430</name>
</gene>